<organism evidence="5 6">
    <name type="scientific">Paragonimus skrjabini miyazakii</name>
    <dbReference type="NCBI Taxonomy" id="59628"/>
    <lineage>
        <taxon>Eukaryota</taxon>
        <taxon>Metazoa</taxon>
        <taxon>Spiralia</taxon>
        <taxon>Lophotrochozoa</taxon>
        <taxon>Platyhelminthes</taxon>
        <taxon>Trematoda</taxon>
        <taxon>Digenea</taxon>
        <taxon>Plagiorchiida</taxon>
        <taxon>Troglotremata</taxon>
        <taxon>Troglotrematidae</taxon>
        <taxon>Paragonimus</taxon>
    </lineage>
</organism>
<evidence type="ECO:0000256" key="3">
    <source>
        <dbReference type="SAM" id="MobiDB-lite"/>
    </source>
</evidence>
<name>A0A8S9YW72_9TREM</name>
<evidence type="ECO:0000313" key="5">
    <source>
        <dbReference type="EMBL" id="KAF7259329.1"/>
    </source>
</evidence>
<dbReference type="PANTHER" id="PTHR15176:SF1">
    <property type="entry name" value="NEPHROCYSTIN-1"/>
    <property type="match status" value="1"/>
</dbReference>
<dbReference type="GO" id="GO:0090251">
    <property type="term" value="P:protein localization involved in establishment of planar polarity"/>
    <property type="evidence" value="ECO:0007669"/>
    <property type="project" value="TreeGrafter"/>
</dbReference>
<dbReference type="InterPro" id="IPR039687">
    <property type="entry name" value="NPHP1"/>
</dbReference>
<feature type="compositionally biased region" description="Basic residues" evidence="3">
    <location>
        <begin position="185"/>
        <end position="198"/>
    </location>
</feature>
<dbReference type="OrthoDB" id="9204160at2759"/>
<evidence type="ECO:0000256" key="1">
    <source>
        <dbReference type="ARBA" id="ARBA00022443"/>
    </source>
</evidence>
<evidence type="ECO:0000313" key="6">
    <source>
        <dbReference type="Proteomes" id="UP000822476"/>
    </source>
</evidence>
<dbReference type="SMART" id="SM00326">
    <property type="entry name" value="SH3"/>
    <property type="match status" value="1"/>
</dbReference>
<keyword evidence="6" id="KW-1185">Reference proteome</keyword>
<accession>A0A8S9YW72</accession>
<dbReference type="PROSITE" id="PS50002">
    <property type="entry name" value="SH3"/>
    <property type="match status" value="1"/>
</dbReference>
<dbReference type="Proteomes" id="UP000822476">
    <property type="component" value="Unassembled WGS sequence"/>
</dbReference>
<reference evidence="5" key="1">
    <citation type="submission" date="2019-07" db="EMBL/GenBank/DDBJ databases">
        <title>Annotation for the trematode Paragonimus miyazaki's.</title>
        <authorList>
            <person name="Choi Y.-J."/>
        </authorList>
    </citation>
    <scope>NUCLEOTIDE SEQUENCE</scope>
    <source>
        <strain evidence="5">Japan</strain>
    </source>
</reference>
<feature type="region of interest" description="Disordered" evidence="3">
    <location>
        <begin position="94"/>
        <end position="214"/>
    </location>
</feature>
<protein>
    <recommendedName>
        <fullName evidence="4">SH3 domain-containing protein</fullName>
    </recommendedName>
</protein>
<feature type="domain" description="SH3" evidence="4">
    <location>
        <begin position="345"/>
        <end position="405"/>
    </location>
</feature>
<dbReference type="Pfam" id="PF00018">
    <property type="entry name" value="SH3_1"/>
    <property type="match status" value="1"/>
</dbReference>
<evidence type="ECO:0000259" key="4">
    <source>
        <dbReference type="PROSITE" id="PS50002"/>
    </source>
</evidence>
<feature type="compositionally biased region" description="Basic and acidic residues" evidence="3">
    <location>
        <begin position="199"/>
        <end position="210"/>
    </location>
</feature>
<evidence type="ECO:0000256" key="2">
    <source>
        <dbReference type="PROSITE-ProRule" id="PRU00192"/>
    </source>
</evidence>
<proteinExistence type="predicted"/>
<dbReference type="GO" id="GO:0005737">
    <property type="term" value="C:cytoplasm"/>
    <property type="evidence" value="ECO:0007669"/>
    <property type="project" value="TreeGrafter"/>
</dbReference>
<keyword evidence="1 2" id="KW-0728">SH3 domain</keyword>
<dbReference type="InterPro" id="IPR036028">
    <property type="entry name" value="SH3-like_dom_sf"/>
</dbReference>
<dbReference type="EMBL" id="JTDE01001254">
    <property type="protein sequence ID" value="KAF7259329.1"/>
    <property type="molecule type" value="Genomic_DNA"/>
</dbReference>
<dbReference type="Gene3D" id="2.30.30.40">
    <property type="entry name" value="SH3 Domains"/>
    <property type="match status" value="1"/>
</dbReference>
<gene>
    <name evidence="5" type="ORF">EG68_03514</name>
</gene>
<dbReference type="PANTHER" id="PTHR15176">
    <property type="entry name" value="NEPHROCYSTIN"/>
    <property type="match status" value="1"/>
</dbReference>
<sequence length="963" mass="108075">MDSSLKVISKEVEKLTSEVKKLVIASKSRLMNNPDECAIISQKKHEIVAQLDSQMAEIQTAANQEKSDAKQLAAQQKLIEKIESLQAKLEKVSIVSEHNLHGDKKKKENPQERTKLAESVSDKVIAFDEDHDENVDSTGIPETKSKLKKTKEKDKKAHIKIIKDKKKKRDQLETGDEVESINKKSPMKKHGLTLHKGHTKVDAKRTKEETQITDEQIQIVSGNVEATPVVGQKVNDPEKEGNLETFNTESDDLSGALDDEVTELEDDDVEEMVKQNKSKNPEDDDTDNLSSFLETESINQLIENAPFSKKTETKPTREWDVTKISTEQPTEAKCKQPQSVKTSDDTGVFYVGIRTWRGEDENDLSFEAGQILKILRKSEDGWWVAEDNFGKQGLVPMNFIKCSTEDNVVDVNMNSKKSEFKRLGVEVKQTDRTNLHEETETITEEAAEVDALSQDGSQMESDVEIQLDQKVDKSFKSLSHEVQHDARNQDEKSLAEDEDEYSEFADDDLVDISKDTDKPLKTVVGSKMTKEHEGLVKAASKFMNQSATKVLSSFGTLPTCVRLSTLASMDHSEYNYTTGLSPKLAASRLMLADLVYDETERRAARRPARFQKVVTILKCSQMPSFENRTDFHIKGRVCRICLFNGFKPISNICTIPMKTTTRDKKSWTVAPHNLHKASKPNGISSELFIRYNKADLNVGILIEIGISAATQVDAPPVELSVGWISLPLFTESGVAIVNKTSDYQLQPGTPYEQVVNTEDSKKEGAFLSKVQNILSSRSPQITVRVAQPNREQQNMMEVLPDILIGLSGYLPFMSMHWELAAEALFGTAFGTVKQRGSGFLLRDVPPVVAMFPTVADTPLLMEAFRVSWNDRLQELPASSKKDFDVLRKTYSGHFTKVIYPLACLLDAFPKGIMGSKEFETNAPKVLELMKLTNSDPLMFFSSDKYKFKPFTVNECTCLIRIDS</sequence>
<dbReference type="SUPFAM" id="SSF50044">
    <property type="entry name" value="SH3-domain"/>
    <property type="match status" value="1"/>
</dbReference>
<dbReference type="AlphaFoldDB" id="A0A8S9YW72"/>
<feature type="compositionally biased region" description="Acidic residues" evidence="3">
    <location>
        <begin position="249"/>
        <end position="270"/>
    </location>
</feature>
<dbReference type="InterPro" id="IPR001452">
    <property type="entry name" value="SH3_domain"/>
</dbReference>
<dbReference type="GO" id="GO:0005929">
    <property type="term" value="C:cilium"/>
    <property type="evidence" value="ECO:0007669"/>
    <property type="project" value="TreeGrafter"/>
</dbReference>
<feature type="compositionally biased region" description="Basic and acidic residues" evidence="3">
    <location>
        <begin position="98"/>
        <end position="116"/>
    </location>
</feature>
<feature type="region of interest" description="Disordered" evidence="3">
    <location>
        <begin position="228"/>
        <end position="288"/>
    </location>
</feature>
<comment type="caution">
    <text evidence="5">The sequence shown here is derived from an EMBL/GenBank/DDBJ whole genome shotgun (WGS) entry which is preliminary data.</text>
</comment>
<feature type="compositionally biased region" description="Basic residues" evidence="3">
    <location>
        <begin position="146"/>
        <end position="169"/>
    </location>
</feature>